<dbReference type="EMBL" id="BMMX01000040">
    <property type="protein sequence ID" value="GGL13080.1"/>
    <property type="molecule type" value="Genomic_DNA"/>
</dbReference>
<evidence type="ECO:0000256" key="1">
    <source>
        <dbReference type="SAM" id="MobiDB-lite"/>
    </source>
</evidence>
<comment type="caution">
    <text evidence="2">The sequence shown here is derived from an EMBL/GenBank/DDBJ whole genome shotgun (WGS) entry which is preliminary data.</text>
</comment>
<name>A0A8J3C5R2_9ACTN</name>
<keyword evidence="3" id="KW-1185">Reference proteome</keyword>
<dbReference type="AlphaFoldDB" id="A0A8J3C5R2"/>
<organism evidence="2 3">
    <name type="scientific">Mangrovihabitans endophyticus</name>
    <dbReference type="NCBI Taxonomy" id="1751298"/>
    <lineage>
        <taxon>Bacteria</taxon>
        <taxon>Bacillati</taxon>
        <taxon>Actinomycetota</taxon>
        <taxon>Actinomycetes</taxon>
        <taxon>Micromonosporales</taxon>
        <taxon>Micromonosporaceae</taxon>
        <taxon>Mangrovihabitans</taxon>
    </lineage>
</organism>
<gene>
    <name evidence="2" type="ORF">GCM10012284_54670</name>
</gene>
<dbReference type="RefSeq" id="WP_189082197.1">
    <property type="nucleotide sequence ID" value="NZ_BMMX01000040.1"/>
</dbReference>
<reference evidence="2" key="1">
    <citation type="journal article" date="2014" name="Int. J. Syst. Evol. Microbiol.">
        <title>Complete genome sequence of Corynebacterium casei LMG S-19264T (=DSM 44701T), isolated from a smear-ripened cheese.</title>
        <authorList>
            <consortium name="US DOE Joint Genome Institute (JGI-PGF)"/>
            <person name="Walter F."/>
            <person name="Albersmeier A."/>
            <person name="Kalinowski J."/>
            <person name="Ruckert C."/>
        </authorList>
    </citation>
    <scope>NUCLEOTIDE SEQUENCE</scope>
    <source>
        <strain evidence="2">CGMCC 4.7299</strain>
    </source>
</reference>
<reference evidence="2" key="2">
    <citation type="submission" date="2020-09" db="EMBL/GenBank/DDBJ databases">
        <authorList>
            <person name="Sun Q."/>
            <person name="Zhou Y."/>
        </authorList>
    </citation>
    <scope>NUCLEOTIDE SEQUENCE</scope>
    <source>
        <strain evidence="2">CGMCC 4.7299</strain>
    </source>
</reference>
<sequence>MHEEDAGAEQSPHMQPAESMAPDVSGKSLLDLLNEPESDVAAGVRELLRQRTHREDQLSSWSSFLG</sequence>
<evidence type="ECO:0000313" key="2">
    <source>
        <dbReference type="EMBL" id="GGL13080.1"/>
    </source>
</evidence>
<proteinExistence type="predicted"/>
<accession>A0A8J3C5R2</accession>
<feature type="region of interest" description="Disordered" evidence="1">
    <location>
        <begin position="1"/>
        <end position="34"/>
    </location>
</feature>
<evidence type="ECO:0000313" key="3">
    <source>
        <dbReference type="Proteomes" id="UP000656042"/>
    </source>
</evidence>
<dbReference type="Proteomes" id="UP000656042">
    <property type="component" value="Unassembled WGS sequence"/>
</dbReference>
<protein>
    <submittedName>
        <fullName evidence="2">Uncharacterized protein</fullName>
    </submittedName>
</protein>